<organism evidence="2 3">
    <name type="scientific">Flavobacterium zepuense</name>
    <dbReference type="NCBI Taxonomy" id="2593302"/>
    <lineage>
        <taxon>Bacteria</taxon>
        <taxon>Pseudomonadati</taxon>
        <taxon>Bacteroidota</taxon>
        <taxon>Flavobacteriia</taxon>
        <taxon>Flavobacteriales</taxon>
        <taxon>Flavobacteriaceae</taxon>
        <taxon>Flavobacterium</taxon>
    </lineage>
</organism>
<gene>
    <name evidence="2" type="ORF">FMM05_03670</name>
</gene>
<dbReference type="RefSeq" id="WP_143371990.1">
    <property type="nucleotide sequence ID" value="NZ_VJVZ01000002.1"/>
</dbReference>
<dbReference type="Proteomes" id="UP000320643">
    <property type="component" value="Unassembled WGS sequence"/>
</dbReference>
<comment type="caution">
    <text evidence="2">The sequence shown here is derived from an EMBL/GenBank/DDBJ whole genome shotgun (WGS) entry which is preliminary data.</text>
</comment>
<dbReference type="EMBL" id="VJVZ01000002">
    <property type="protein sequence ID" value="TRW26487.1"/>
    <property type="molecule type" value="Genomic_DNA"/>
</dbReference>
<dbReference type="AlphaFoldDB" id="A0A552V7P4"/>
<accession>A0A552V7P4</accession>
<evidence type="ECO:0000313" key="2">
    <source>
        <dbReference type="EMBL" id="TRW26487.1"/>
    </source>
</evidence>
<reference evidence="2 3" key="1">
    <citation type="submission" date="2019-07" db="EMBL/GenBank/DDBJ databases">
        <title>Flavobacterium sp. nov., isolated from glacier ice.</title>
        <authorList>
            <person name="Liu Q."/>
            <person name="Xin Y.-H."/>
        </authorList>
    </citation>
    <scope>NUCLEOTIDE SEQUENCE [LARGE SCALE GENOMIC DNA]</scope>
    <source>
        <strain evidence="2 3">ZT4R6</strain>
    </source>
</reference>
<keyword evidence="1" id="KW-0732">Signal</keyword>
<feature type="chain" id="PRO_5021821199" evidence="1">
    <location>
        <begin position="22"/>
        <end position="226"/>
    </location>
</feature>
<sequence length="226" mass="25226">MKNLSFILTAFASLSTLVASAQYSSRVADSDGRSVTARKEKSQPATGSMFINDKFLPAKISGAQSTVLLRYNAYADNFEMSNPQANETKTLPKDPSANITFVSDDKEYVLTDYIGEDGNSNNGYLVVVSEDTKVKIYKKERVTMTQEFFPSNSYQVYKPANYKKGDDEFYVKLGDKEPAFFSGKKEFAKLVGGKNKEVLDFIKKNNIDVEKEADLVKLSAYVETII</sequence>
<proteinExistence type="predicted"/>
<protein>
    <submittedName>
        <fullName evidence="2">Uncharacterized protein</fullName>
    </submittedName>
</protein>
<name>A0A552V7P4_9FLAO</name>
<evidence type="ECO:0000313" key="3">
    <source>
        <dbReference type="Proteomes" id="UP000320643"/>
    </source>
</evidence>
<dbReference type="OrthoDB" id="978006at2"/>
<feature type="signal peptide" evidence="1">
    <location>
        <begin position="1"/>
        <end position="21"/>
    </location>
</feature>
<evidence type="ECO:0000256" key="1">
    <source>
        <dbReference type="SAM" id="SignalP"/>
    </source>
</evidence>
<keyword evidence="3" id="KW-1185">Reference proteome</keyword>